<sequence>MPAPRRVRFAADGVALVLELPEGSLPRVVHWGRDTGDLTDVDLTALGRVTSAPNAANGLDEPHRVAVLPEAWSGWTGTPGLAGHRLGRAWSPRFRPDQTASVVTTEGLGGSARVHATDVDAGLGLDLEIEMLPSGVVRLRAEVTNLEDAPYVVDGLHLALPVPGHADEVLDLAGRWAKERVPQRGPFRVGSHLREGRHGRTGADAVTVLLAGEAGFDFDRGEVWGLHVGFSGNHRSIAERVHTGERLLLGGELLLPGEVVLGGGESYVSPFVYASYGDGLDASAGRFHQLLRARESHPATPRPVVMNVWEAVYFDHELDTLRALADHAAEVGVERFVLDDGWFAGRRDDTAGLGDWSVSEAVWGGGRFGQLVEHVSALGMEFGLWFEPEMVSPDSDLAREHPEWMLQVPGRLPAPFRHQQVLDLTHDGAFRHVRDRMVALVREYGIRFVKWDHNRDLVDAGSTRTLRAGVHEQTLAAYRLMAEIRQACPELEIESCSSGGARVDLGILEHTDRVWASDCIDAHERQQIQRWTAQLLPPELVGSHVGAPEAHTTGRRLDLDFRAATALFGHFGIEWDLGAASQQERRELAAWIEFYKEHRELIHTGRVVRRSSEGGALWLHGAVAPDRTRALYSVTLLERPVTWPVARVRLAGLADDVVYRITPAGPALGEHTPDPKVLPAWWTPDGADLPGAVLSRVGVDVPALLPDHTALILVTRVDGTDDEAATERSGT</sequence>
<name>A0ABX5VUA3_9MICO</name>
<comment type="catalytic activity">
    <reaction evidence="1">
        <text>Hydrolysis of terminal, non-reducing alpha-D-galactose residues in alpha-D-galactosides, including galactose oligosaccharides, galactomannans and galactolipids.</text>
        <dbReference type="EC" id="3.2.1.22"/>
    </reaction>
</comment>
<keyword evidence="4" id="KW-0326">Glycosidase</keyword>
<dbReference type="Pfam" id="PF02065">
    <property type="entry name" value="Melibiase"/>
    <property type="match status" value="1"/>
</dbReference>
<dbReference type="InterPro" id="IPR038417">
    <property type="entry name" value="Alpga-gal_N_sf"/>
</dbReference>
<dbReference type="Gene3D" id="2.70.98.60">
    <property type="entry name" value="alpha-galactosidase from lactobacil brevis"/>
    <property type="match status" value="1"/>
</dbReference>
<feature type="domain" description="Glycosyl hydrolase family 36 N-terminal" evidence="5">
    <location>
        <begin position="25"/>
        <end position="261"/>
    </location>
</feature>
<dbReference type="InterPro" id="IPR017853">
    <property type="entry name" value="GH"/>
</dbReference>
<evidence type="ECO:0000259" key="5">
    <source>
        <dbReference type="Pfam" id="PF16875"/>
    </source>
</evidence>
<dbReference type="InterPro" id="IPR000111">
    <property type="entry name" value="Glyco_hydro_27/36_CS"/>
</dbReference>
<keyword evidence="7" id="KW-1185">Reference proteome</keyword>
<dbReference type="Pfam" id="PF16875">
    <property type="entry name" value="Glyco_hydro_36N"/>
    <property type="match status" value="1"/>
</dbReference>
<keyword evidence="3" id="KW-0378">Hydrolase</keyword>
<dbReference type="PANTHER" id="PTHR43053:SF3">
    <property type="entry name" value="ALPHA-GALACTOSIDASE C-RELATED"/>
    <property type="match status" value="1"/>
</dbReference>
<proteinExistence type="predicted"/>
<evidence type="ECO:0000256" key="3">
    <source>
        <dbReference type="ARBA" id="ARBA00022801"/>
    </source>
</evidence>
<dbReference type="CDD" id="cd14791">
    <property type="entry name" value="GH36"/>
    <property type="match status" value="1"/>
</dbReference>
<dbReference type="InterPro" id="IPR002252">
    <property type="entry name" value="Glyco_hydro_36"/>
</dbReference>
<dbReference type="Proteomes" id="UP000313948">
    <property type="component" value="Chromosome"/>
</dbReference>
<dbReference type="InterPro" id="IPR050985">
    <property type="entry name" value="Alpha-glycosidase_related"/>
</dbReference>
<dbReference type="EC" id="3.2.1.22" evidence="2"/>
<evidence type="ECO:0000313" key="6">
    <source>
        <dbReference type="EMBL" id="QDB80680.1"/>
    </source>
</evidence>
<dbReference type="PANTHER" id="PTHR43053">
    <property type="entry name" value="GLYCOSIDASE FAMILY 31"/>
    <property type="match status" value="1"/>
</dbReference>
<evidence type="ECO:0000313" key="7">
    <source>
        <dbReference type="Proteomes" id="UP000313948"/>
    </source>
</evidence>
<dbReference type="InterPro" id="IPR031704">
    <property type="entry name" value="Glyco_hydro_36_N"/>
</dbReference>
<dbReference type="InterPro" id="IPR013785">
    <property type="entry name" value="Aldolase_TIM"/>
</dbReference>
<dbReference type="Gene3D" id="3.20.20.70">
    <property type="entry name" value="Aldolase class I"/>
    <property type="match status" value="1"/>
</dbReference>
<evidence type="ECO:0000256" key="4">
    <source>
        <dbReference type="ARBA" id="ARBA00023295"/>
    </source>
</evidence>
<gene>
    <name evidence="6" type="ORF">FE251_04840</name>
</gene>
<evidence type="ECO:0000256" key="1">
    <source>
        <dbReference type="ARBA" id="ARBA00001255"/>
    </source>
</evidence>
<protein>
    <recommendedName>
        <fullName evidence="2">alpha-galactosidase</fullName>
        <ecNumber evidence="2">3.2.1.22</ecNumber>
    </recommendedName>
</protein>
<organism evidence="6 7">
    <name type="scientific">Georgenia wutianyii</name>
    <dbReference type="NCBI Taxonomy" id="2585135"/>
    <lineage>
        <taxon>Bacteria</taxon>
        <taxon>Bacillati</taxon>
        <taxon>Actinomycetota</taxon>
        <taxon>Actinomycetes</taxon>
        <taxon>Micrococcales</taxon>
        <taxon>Bogoriellaceae</taxon>
        <taxon>Georgenia</taxon>
    </lineage>
</organism>
<accession>A0ABX5VUA3</accession>
<dbReference type="EMBL" id="CP040899">
    <property type="protein sequence ID" value="QDB80680.1"/>
    <property type="molecule type" value="Genomic_DNA"/>
</dbReference>
<dbReference type="PROSITE" id="PS00512">
    <property type="entry name" value="ALPHA_GALACTOSIDASE"/>
    <property type="match status" value="1"/>
</dbReference>
<reference evidence="6 7" key="1">
    <citation type="submission" date="2019-05" db="EMBL/GenBank/DDBJ databases">
        <title>Georgenia *** sp. nov., and Georgenia *** sp. nov., isolated from the intestinal contents of plateau pika (Ochotona curzoniae) in the Qinghai-Tibet plateau of China.</title>
        <authorList>
            <person name="Tian Z."/>
        </authorList>
    </citation>
    <scope>NUCLEOTIDE SEQUENCE [LARGE SCALE GENOMIC DNA]</scope>
    <source>
        <strain evidence="6 7">Z294</strain>
    </source>
</reference>
<dbReference type="SUPFAM" id="SSF51445">
    <property type="entry name" value="(Trans)glycosidases"/>
    <property type="match status" value="1"/>
</dbReference>
<evidence type="ECO:0000256" key="2">
    <source>
        <dbReference type="ARBA" id="ARBA00012755"/>
    </source>
</evidence>
<dbReference type="PRINTS" id="PR00743">
    <property type="entry name" value="GLHYDRLASE36"/>
</dbReference>